<dbReference type="AlphaFoldDB" id="A0A4R5VHW8"/>
<accession>A0A4R5VHW8</accession>
<dbReference type="Gene3D" id="3.30.590.10">
    <property type="entry name" value="Glutamine synthetase/guanido kinase, catalytic domain"/>
    <property type="match status" value="1"/>
</dbReference>
<keyword evidence="4" id="KW-0547">Nucleotide-binding</keyword>
<dbReference type="PANTHER" id="PTHR43785">
    <property type="entry name" value="GAMMA-GLUTAMYLPUTRESCINE SYNTHETASE"/>
    <property type="match status" value="1"/>
</dbReference>
<dbReference type="EMBL" id="SMUV01000040">
    <property type="protein sequence ID" value="TDK52132.1"/>
    <property type="molecule type" value="Genomic_DNA"/>
</dbReference>
<evidence type="ECO:0000256" key="5">
    <source>
        <dbReference type="ARBA" id="ARBA00022840"/>
    </source>
</evidence>
<dbReference type="Proteomes" id="UP000295301">
    <property type="component" value="Unassembled WGS sequence"/>
</dbReference>
<keyword evidence="12" id="KW-1185">Reference proteome</keyword>
<comment type="function">
    <text evidence="2">Catalyzes the ATP-dependent biosynthesis of glutamine from glutamate and ammonia.</text>
</comment>
<organism evidence="11 12">
    <name type="scientific">Antarcticimicrobium luteum</name>
    <dbReference type="NCBI Taxonomy" id="2547397"/>
    <lineage>
        <taxon>Bacteria</taxon>
        <taxon>Pseudomonadati</taxon>
        <taxon>Pseudomonadota</taxon>
        <taxon>Alphaproteobacteria</taxon>
        <taxon>Rhodobacterales</taxon>
        <taxon>Paracoccaceae</taxon>
        <taxon>Antarcticimicrobium</taxon>
    </lineage>
</organism>
<dbReference type="Pfam" id="PF00120">
    <property type="entry name" value="Gln-synt_C"/>
    <property type="match status" value="1"/>
</dbReference>
<comment type="cofactor">
    <cofactor evidence="1">
        <name>Mg(2+)</name>
        <dbReference type="ChEBI" id="CHEBI:18420"/>
    </cofactor>
</comment>
<dbReference type="InterPro" id="IPR014746">
    <property type="entry name" value="Gln_synth/guanido_kin_cat_dom"/>
</dbReference>
<dbReference type="RefSeq" id="WP_133358089.1">
    <property type="nucleotide sequence ID" value="NZ_SMUV01000040.1"/>
</dbReference>
<keyword evidence="6" id="KW-0535">Nitrogen fixation</keyword>
<protein>
    <submittedName>
        <fullName evidence="11">Glutamine synthetase</fullName>
    </submittedName>
</protein>
<proteinExistence type="inferred from homology"/>
<dbReference type="GO" id="GO:0004356">
    <property type="term" value="F:glutamine synthetase activity"/>
    <property type="evidence" value="ECO:0007669"/>
    <property type="project" value="InterPro"/>
</dbReference>
<dbReference type="PROSITE" id="PS51987">
    <property type="entry name" value="GS_CATALYTIC"/>
    <property type="match status" value="1"/>
</dbReference>
<evidence type="ECO:0000256" key="8">
    <source>
        <dbReference type="RuleBase" id="RU000384"/>
    </source>
</evidence>
<dbReference type="OrthoDB" id="9789509at2"/>
<dbReference type="InterPro" id="IPR036651">
    <property type="entry name" value="Gln_synt_N_sf"/>
</dbReference>
<keyword evidence="3" id="KW-0436">Ligase</keyword>
<dbReference type="GO" id="GO:0005524">
    <property type="term" value="F:ATP binding"/>
    <property type="evidence" value="ECO:0007669"/>
    <property type="project" value="UniProtKB-KW"/>
</dbReference>
<reference evidence="11 12" key="1">
    <citation type="submission" date="2019-03" db="EMBL/GenBank/DDBJ databases">
        <title>Ruegeria lutea sp. nov., a novel strain, isolated from marine sediment, the Masan Bay, South Korea.</title>
        <authorList>
            <person name="Kim J."/>
            <person name="Kim D.-Y."/>
            <person name="Lee S.-S."/>
        </authorList>
    </citation>
    <scope>NUCLEOTIDE SEQUENCE [LARGE SCALE GENOMIC DNA]</scope>
    <source>
        <strain evidence="11 12">318-1</strain>
    </source>
</reference>
<comment type="caution">
    <text evidence="11">The sequence shown here is derived from an EMBL/GenBank/DDBJ whole genome shotgun (WGS) entry which is preliminary data.</text>
</comment>
<comment type="similarity">
    <text evidence="7 8">Belongs to the glutamine synthetase family.</text>
</comment>
<evidence type="ECO:0000259" key="10">
    <source>
        <dbReference type="PROSITE" id="PS51987"/>
    </source>
</evidence>
<gene>
    <name evidence="11" type="ORF">E1832_02100</name>
</gene>
<evidence type="ECO:0000256" key="7">
    <source>
        <dbReference type="PROSITE-ProRule" id="PRU01330"/>
    </source>
</evidence>
<dbReference type="PANTHER" id="PTHR43785:SF12">
    <property type="entry name" value="TYPE-1 GLUTAMINE SYNTHETASE 2"/>
    <property type="match status" value="1"/>
</dbReference>
<dbReference type="Gene3D" id="3.10.20.70">
    <property type="entry name" value="Glutamine synthetase, N-terminal domain"/>
    <property type="match status" value="1"/>
</dbReference>
<dbReference type="GO" id="GO:0006542">
    <property type="term" value="P:glutamine biosynthetic process"/>
    <property type="evidence" value="ECO:0007669"/>
    <property type="project" value="InterPro"/>
</dbReference>
<dbReference type="SUPFAM" id="SSF55931">
    <property type="entry name" value="Glutamine synthetase/guanido kinase"/>
    <property type="match status" value="1"/>
</dbReference>
<evidence type="ECO:0000256" key="2">
    <source>
        <dbReference type="ARBA" id="ARBA00003117"/>
    </source>
</evidence>
<name>A0A4R5VHW8_9RHOB</name>
<evidence type="ECO:0000313" key="12">
    <source>
        <dbReference type="Proteomes" id="UP000295301"/>
    </source>
</evidence>
<evidence type="ECO:0000256" key="3">
    <source>
        <dbReference type="ARBA" id="ARBA00022598"/>
    </source>
</evidence>
<feature type="domain" description="GS beta-grasp" evidence="9">
    <location>
        <begin position="33"/>
        <end position="134"/>
    </location>
</feature>
<evidence type="ECO:0000259" key="9">
    <source>
        <dbReference type="PROSITE" id="PS51986"/>
    </source>
</evidence>
<evidence type="ECO:0000256" key="4">
    <source>
        <dbReference type="ARBA" id="ARBA00022741"/>
    </source>
</evidence>
<dbReference type="PROSITE" id="PS51986">
    <property type="entry name" value="GS_BETA_GRASP"/>
    <property type="match status" value="1"/>
</dbReference>
<evidence type="ECO:0000313" key="11">
    <source>
        <dbReference type="EMBL" id="TDK52132.1"/>
    </source>
</evidence>
<evidence type="ECO:0000256" key="6">
    <source>
        <dbReference type="ARBA" id="ARBA00023231"/>
    </source>
</evidence>
<dbReference type="SUPFAM" id="SSF54368">
    <property type="entry name" value="Glutamine synthetase, N-terminal domain"/>
    <property type="match status" value="1"/>
</dbReference>
<feature type="domain" description="GS catalytic" evidence="10">
    <location>
        <begin position="141"/>
        <end position="486"/>
    </location>
</feature>
<evidence type="ECO:0000256" key="1">
    <source>
        <dbReference type="ARBA" id="ARBA00001946"/>
    </source>
</evidence>
<keyword evidence="5" id="KW-0067">ATP-binding</keyword>
<dbReference type="InterPro" id="IPR008146">
    <property type="entry name" value="Gln_synth_cat_dom"/>
</dbReference>
<sequence>MTEVKDGALARMGLLSAASCAAAEEVIARAAEDGLETVRILFADQHGILRGKTLVAGALRSAFTSGVAIASTLLLKDSSNRTVFQVWDGERGTAPGPMQGANDVLLVPDPVTFRRLPWSPHSAWILCDVVFRDGRPVPFSSRGVLRQAMDALAARQMTSVIGLEVEFHVFRKLRDGLEHSETGTAGAPGAPVETAPLNRGFEFLSEAPYAEAEPILDDLRRNAQGLGLPVRSVEIEIGPSQFEFTFDPASPMEQADNLVMFRAMVKAVCARRGLHASFMAKPRLPNIAANGWHIHQSLLDAGDGRNLFTPGADDGPLSPQAAGWVAGLLKHAAASSLMTVPTVNGYKRYQPYQMAPNRIQWGMDNRGAMVRALTAPGDPASRVENRAPDSAANPYFALASQLISGLDGIASGLVPPPATTSPYDGPAEKLPDSMAEAITAFDAASVFRETLGEDFVSYLLQIKRAEWERYLATVSEWEQTEYFNLF</sequence>
<dbReference type="InterPro" id="IPR008147">
    <property type="entry name" value="Gln_synt_N"/>
</dbReference>
<dbReference type="SMART" id="SM01230">
    <property type="entry name" value="Gln-synt_C"/>
    <property type="match status" value="1"/>
</dbReference>